<sequence length="152" mass="17615">MIINDQGIKLRTFPVSQLLSRNAKFNDTADVITYKNDIIWSRESRFHPEYSKTFKSLPDNIFSKRDSSLSMYVSFTILGGIILFIVAAMIHHVLSVNEPKQLEKRRDEILKQMENSISLIAHPVGLDFEVAQLQAERSRKKSLTDIFRQFKL</sequence>
<name>A0AC35UGH2_9BILA</name>
<protein>
    <submittedName>
        <fullName evidence="2">Two-component sensor histidine kinase</fullName>
    </submittedName>
</protein>
<proteinExistence type="predicted"/>
<dbReference type="WBParaSite" id="RSKR_0001121600.1">
    <property type="protein sequence ID" value="RSKR_0001121600.1"/>
    <property type="gene ID" value="RSKR_0001121600"/>
</dbReference>
<reference evidence="2" key="1">
    <citation type="submission" date="2016-11" db="UniProtKB">
        <authorList>
            <consortium name="WormBaseParasite"/>
        </authorList>
    </citation>
    <scope>IDENTIFICATION</scope>
    <source>
        <strain evidence="2">KR3021</strain>
    </source>
</reference>
<dbReference type="Proteomes" id="UP000095286">
    <property type="component" value="Unplaced"/>
</dbReference>
<evidence type="ECO:0000313" key="2">
    <source>
        <dbReference type="WBParaSite" id="RSKR_0001121600.1"/>
    </source>
</evidence>
<evidence type="ECO:0000313" key="1">
    <source>
        <dbReference type="Proteomes" id="UP000095286"/>
    </source>
</evidence>
<organism evidence="1 2">
    <name type="scientific">Rhabditophanes sp. KR3021</name>
    <dbReference type="NCBI Taxonomy" id="114890"/>
    <lineage>
        <taxon>Eukaryota</taxon>
        <taxon>Metazoa</taxon>
        <taxon>Ecdysozoa</taxon>
        <taxon>Nematoda</taxon>
        <taxon>Chromadorea</taxon>
        <taxon>Rhabditida</taxon>
        <taxon>Tylenchina</taxon>
        <taxon>Panagrolaimomorpha</taxon>
        <taxon>Strongyloidoidea</taxon>
        <taxon>Alloionematidae</taxon>
        <taxon>Rhabditophanes</taxon>
    </lineage>
</organism>
<accession>A0AC35UGH2</accession>